<accession>A0A485L794</accession>
<comment type="similarity">
    <text evidence="1">Belongs to the pellino family.</text>
</comment>
<keyword evidence="2" id="KW-0597">Phosphoprotein</keyword>
<dbReference type="GO" id="GO:0000209">
    <property type="term" value="P:protein polyubiquitination"/>
    <property type="evidence" value="ECO:0007669"/>
    <property type="project" value="InterPro"/>
</dbReference>
<evidence type="ECO:0000313" key="7">
    <source>
        <dbReference type="Proteomes" id="UP000332933"/>
    </source>
</evidence>
<sequence>MSEYGELVVLGYSSYRRVGGNQIDKHQWLPVGAPNSQFRLLPKTHGNAMVPRTSRLAETTLAKAALTAALQRAWKGATPASQYVCVPTEASSMWVTEYVPSPDADMFQLGRQPSALNDFVVPGHLHGAKGTISRFAARIVCDRAPPYECRVYAGGFDTDRQLMLPSNAPKFCAVCVQWAKDASHSGCVGRVPAVADGNNHLTLFDTQTHDDDAKVAVDAVTRNGVRLWLPEHQQWFEVSVHGRLYAVAATDVLSERATIHRPTAGPVAPRAVLTHGAIVDLGGVHVKFLHALRPSHNASTMATHLDRLLNVHCPVQLHALHFDDPTTLPHVFPACGHVFGFDTRLAKLKQCPLCRTASTLVPLRLATANGQRLLSRDERTRQPEFVFNPCGHVAGAQLAVESVTVRLPSGKTICPFCATTLDRARPYSKLYFYSDDEDGDDNVTTTTAAG</sequence>
<name>A0A485L794_9STRA</name>
<dbReference type="OrthoDB" id="8801906at2759"/>
<feature type="domain" description="Pellino RING" evidence="4">
    <location>
        <begin position="312"/>
        <end position="433"/>
    </location>
</feature>
<dbReference type="AlphaFoldDB" id="A0A485L794"/>
<evidence type="ECO:0000256" key="1">
    <source>
        <dbReference type="ARBA" id="ARBA00005639"/>
    </source>
</evidence>
<dbReference type="Pfam" id="PF20723">
    <property type="entry name" value="Pellino_RING"/>
    <property type="match status" value="1"/>
</dbReference>
<dbReference type="EMBL" id="CAADRA010006019">
    <property type="protein sequence ID" value="VFT93651.1"/>
    <property type="molecule type" value="Genomic_DNA"/>
</dbReference>
<dbReference type="Gene3D" id="3.30.40.10">
    <property type="entry name" value="Zinc/RING finger domain, C3HC4 (zinc finger)"/>
    <property type="match status" value="1"/>
</dbReference>
<dbReference type="InterPro" id="IPR013083">
    <property type="entry name" value="Znf_RING/FYVE/PHD"/>
</dbReference>
<dbReference type="GO" id="GO:0061630">
    <property type="term" value="F:ubiquitin protein ligase activity"/>
    <property type="evidence" value="ECO:0007669"/>
    <property type="project" value="InterPro"/>
</dbReference>
<feature type="domain" description="Pellino FHA" evidence="3">
    <location>
        <begin position="3"/>
        <end position="171"/>
    </location>
</feature>
<dbReference type="GO" id="GO:0008592">
    <property type="term" value="P:regulation of Toll signaling pathway"/>
    <property type="evidence" value="ECO:0007669"/>
    <property type="project" value="InterPro"/>
</dbReference>
<evidence type="ECO:0000259" key="4">
    <source>
        <dbReference type="Pfam" id="PF20723"/>
    </source>
</evidence>
<dbReference type="InterPro" id="IPR048334">
    <property type="entry name" value="Pellino_FHA"/>
</dbReference>
<dbReference type="InterPro" id="IPR048335">
    <property type="entry name" value="Pellino_RING"/>
</dbReference>
<evidence type="ECO:0000256" key="2">
    <source>
        <dbReference type="ARBA" id="ARBA00022553"/>
    </source>
</evidence>
<reference evidence="5" key="2">
    <citation type="submission" date="2019-06" db="EMBL/GenBank/DDBJ databases">
        <title>Genomics analysis of Aphanomyces spp. identifies a new class of oomycete effector associated with host adaptation.</title>
        <authorList>
            <person name="Gaulin E."/>
        </authorList>
    </citation>
    <scope>NUCLEOTIDE SEQUENCE</scope>
    <source>
        <strain evidence="5">CBS 578.67</strain>
    </source>
</reference>
<evidence type="ECO:0000259" key="3">
    <source>
        <dbReference type="Pfam" id="PF04710"/>
    </source>
</evidence>
<evidence type="ECO:0000313" key="5">
    <source>
        <dbReference type="EMBL" id="KAF0691982.1"/>
    </source>
</evidence>
<keyword evidence="7" id="KW-1185">Reference proteome</keyword>
<organism evidence="6 7">
    <name type="scientific">Aphanomyces stellatus</name>
    <dbReference type="NCBI Taxonomy" id="120398"/>
    <lineage>
        <taxon>Eukaryota</taxon>
        <taxon>Sar</taxon>
        <taxon>Stramenopiles</taxon>
        <taxon>Oomycota</taxon>
        <taxon>Saprolegniomycetes</taxon>
        <taxon>Saprolegniales</taxon>
        <taxon>Verrucalvaceae</taxon>
        <taxon>Aphanomyces</taxon>
    </lineage>
</organism>
<gene>
    <name evidence="6" type="primary">Aste57867_16888</name>
    <name evidence="5" type="ORF">As57867_016830</name>
    <name evidence="6" type="ORF">ASTE57867_16888</name>
</gene>
<reference evidence="6 7" key="1">
    <citation type="submission" date="2019-03" db="EMBL/GenBank/DDBJ databases">
        <authorList>
            <person name="Gaulin E."/>
            <person name="Dumas B."/>
        </authorList>
    </citation>
    <scope>NUCLEOTIDE SEQUENCE [LARGE SCALE GENOMIC DNA]</scope>
    <source>
        <strain evidence="6">CBS 568.67</strain>
    </source>
</reference>
<proteinExistence type="inferred from homology"/>
<dbReference type="EMBL" id="VJMH01005998">
    <property type="protein sequence ID" value="KAF0691982.1"/>
    <property type="molecule type" value="Genomic_DNA"/>
</dbReference>
<dbReference type="InterPro" id="IPR006800">
    <property type="entry name" value="Pellino_fam"/>
</dbReference>
<dbReference type="PANTHER" id="PTHR12098:SF2">
    <property type="entry name" value="PROTEIN PELLINO"/>
    <property type="match status" value="1"/>
</dbReference>
<protein>
    <submittedName>
        <fullName evidence="6">Aste57867_16888 protein</fullName>
    </submittedName>
</protein>
<dbReference type="Pfam" id="PF04710">
    <property type="entry name" value="Pellino_FHA"/>
    <property type="match status" value="1"/>
</dbReference>
<dbReference type="PANTHER" id="PTHR12098">
    <property type="entry name" value="E3 UBIQUITIN-PROTEIN LIGASE PELLINO-RELATED"/>
    <property type="match status" value="1"/>
</dbReference>
<evidence type="ECO:0000313" key="6">
    <source>
        <dbReference type="EMBL" id="VFT93651.1"/>
    </source>
</evidence>
<dbReference type="Proteomes" id="UP000332933">
    <property type="component" value="Unassembled WGS sequence"/>
</dbReference>